<evidence type="ECO:0000256" key="1">
    <source>
        <dbReference type="SAM" id="Phobius"/>
    </source>
</evidence>
<accession>A0A6C0IJ35</accession>
<sequence length="533" mass="59928">MDTNIKDTNIFSKINKIYNTKGFLDKYGLDIWTAVIICLVFFVITSYFYVLNNIEPIVADWENQKCSPAIMPFAGLINKGPNDSAFDFTGKNFTGCVQGILTNIIAYAFQPIYYIMKNITDAFSELLGALNSIRAVFDRIRKTIDEFSTETMGRTMNITMPIVQMLIAIKSMGGKMVGTLTASLYTLIGSYTTLQSFFLLIIELITTIIIILGVIIAGLIVANFFAFGALSPVIALNTAILIAITIPMVLIHIFVSNILALSADSMMAVPSCFSKQTMIDVRSNDCVSVKKSIADIEVGDVLKYGEKVTAIMKFSAKDQILYEIDRVKITGEHRLFHKELGWIKAKAHPNRILLPEFNEPFVYCLGTHTKTFALEHIPGHIQIYSDWDDIDEDILNSLYFALPNNFSNKDIHAYLDNGIIGSSVLELQNGNKINISDVKINDTLVNGEKVLGIIKIDAVDLKNMYEYKYKDKTICGFNVSLDTNEIDTNEIDTNEIELPREKYLYQLLTDTGVFYVNGIQIRDYNYGIDKYML</sequence>
<feature type="transmembrane region" description="Helical" evidence="1">
    <location>
        <begin position="234"/>
        <end position="255"/>
    </location>
</feature>
<keyword evidence="1" id="KW-0472">Membrane</keyword>
<name>A0A6C0IJ35_9ZZZZ</name>
<organism evidence="2">
    <name type="scientific">viral metagenome</name>
    <dbReference type="NCBI Taxonomy" id="1070528"/>
    <lineage>
        <taxon>unclassified sequences</taxon>
        <taxon>metagenomes</taxon>
        <taxon>organismal metagenomes</taxon>
    </lineage>
</organism>
<proteinExistence type="predicted"/>
<feature type="transmembrane region" description="Helical" evidence="1">
    <location>
        <begin position="31"/>
        <end position="51"/>
    </location>
</feature>
<reference evidence="2" key="1">
    <citation type="journal article" date="2020" name="Nature">
        <title>Giant virus diversity and host interactions through global metagenomics.</title>
        <authorList>
            <person name="Schulz F."/>
            <person name="Roux S."/>
            <person name="Paez-Espino D."/>
            <person name="Jungbluth S."/>
            <person name="Walsh D.A."/>
            <person name="Denef V.J."/>
            <person name="McMahon K.D."/>
            <person name="Konstantinidis K.T."/>
            <person name="Eloe-Fadrosh E.A."/>
            <person name="Kyrpides N.C."/>
            <person name="Woyke T."/>
        </authorList>
    </citation>
    <scope>NUCLEOTIDE SEQUENCE</scope>
    <source>
        <strain evidence="2">GVMAG-M-3300023184-89</strain>
    </source>
</reference>
<evidence type="ECO:0000313" key="2">
    <source>
        <dbReference type="EMBL" id="QHT92640.1"/>
    </source>
</evidence>
<protein>
    <recommendedName>
        <fullName evidence="3">Vint domain-containing protein</fullName>
    </recommendedName>
</protein>
<keyword evidence="1" id="KW-0812">Transmembrane</keyword>
<evidence type="ECO:0008006" key="3">
    <source>
        <dbReference type="Google" id="ProtNLM"/>
    </source>
</evidence>
<feature type="transmembrane region" description="Helical" evidence="1">
    <location>
        <begin position="197"/>
        <end position="222"/>
    </location>
</feature>
<dbReference type="EMBL" id="MN740193">
    <property type="protein sequence ID" value="QHT92640.1"/>
    <property type="molecule type" value="Genomic_DNA"/>
</dbReference>
<dbReference type="AlphaFoldDB" id="A0A6C0IJ35"/>
<feature type="transmembrane region" description="Helical" evidence="1">
    <location>
        <begin position="162"/>
        <end position="185"/>
    </location>
</feature>
<keyword evidence="1" id="KW-1133">Transmembrane helix</keyword>